<dbReference type="CDD" id="cd01392">
    <property type="entry name" value="HTH_LacI"/>
    <property type="match status" value="1"/>
</dbReference>
<dbReference type="OrthoDB" id="308642at2"/>
<evidence type="ECO:0000259" key="4">
    <source>
        <dbReference type="PROSITE" id="PS50932"/>
    </source>
</evidence>
<dbReference type="AlphaFoldDB" id="A0A9X4XBN0"/>
<dbReference type="PROSITE" id="PS00356">
    <property type="entry name" value="HTH_LACI_1"/>
    <property type="match status" value="1"/>
</dbReference>
<keyword evidence="2 5" id="KW-0238">DNA-binding</keyword>
<sequence>MNIVEIAKLAGVSKSTVSRYLNDGYVSEDASTKIKEVIEKTGFVPKRQAQIMRTQKTNLIGVIVPKISTETAARVVEGVTKELSKYGYEVLIGNCELSIEKEMDYLKVFRSYQVDGIIFMATEITPKHYELMDQLNVPIVVLAQRVENYPCIIHDDYHASRDAVRFLLEKGHESIGFIGVGEYDVAVGVERKRGYKDELMAQGIAIDENLIQIGDFSQQSGYRLAKELMELKRRPTAIFAVTDHLAIGCMEYLKEAGYKIPEDISVMGLGDTQIAGLVTPKLTTIHYYFQTLGVRGAKLLVDYIQQGKSSTKNCESNFIFTYRLIERDSV</sequence>
<dbReference type="GeneID" id="60059077"/>
<dbReference type="InterPro" id="IPR000843">
    <property type="entry name" value="HTH_LacI"/>
</dbReference>
<dbReference type="SUPFAM" id="SSF53822">
    <property type="entry name" value="Periplasmic binding protein-like I"/>
    <property type="match status" value="1"/>
</dbReference>
<name>A0A9X4XBN0_9FIRM</name>
<evidence type="ECO:0000256" key="2">
    <source>
        <dbReference type="ARBA" id="ARBA00023125"/>
    </source>
</evidence>
<comment type="caution">
    <text evidence="5">The sequence shown here is derived from an EMBL/GenBank/DDBJ whole genome shotgun (WGS) entry which is preliminary data.</text>
</comment>
<keyword evidence="3" id="KW-0804">Transcription</keyword>
<dbReference type="Proteomes" id="UP000487649">
    <property type="component" value="Unassembled WGS sequence"/>
</dbReference>
<dbReference type="InterPro" id="IPR028082">
    <property type="entry name" value="Peripla_BP_I"/>
</dbReference>
<dbReference type="InterPro" id="IPR010982">
    <property type="entry name" value="Lambda_DNA-bd_dom_sf"/>
</dbReference>
<dbReference type="InterPro" id="IPR046335">
    <property type="entry name" value="LacI/GalR-like_sensor"/>
</dbReference>
<evidence type="ECO:0000313" key="5">
    <source>
        <dbReference type="EMBL" id="MTK20381.1"/>
    </source>
</evidence>
<accession>A0A9X4XBN0</accession>
<reference evidence="5 6" key="1">
    <citation type="journal article" date="2019" name="Nat. Med.">
        <title>A library of human gut bacterial isolates paired with longitudinal multiomics data enables mechanistic microbiome research.</title>
        <authorList>
            <person name="Poyet M."/>
            <person name="Groussin M."/>
            <person name="Gibbons S.M."/>
            <person name="Avila-Pacheco J."/>
            <person name="Jiang X."/>
            <person name="Kearney S.M."/>
            <person name="Perrotta A.R."/>
            <person name="Berdy B."/>
            <person name="Zhao S."/>
            <person name="Lieberman T.D."/>
            <person name="Swanson P.K."/>
            <person name="Smith M."/>
            <person name="Roesemann S."/>
            <person name="Alexander J.E."/>
            <person name="Rich S.A."/>
            <person name="Livny J."/>
            <person name="Vlamakis H."/>
            <person name="Clish C."/>
            <person name="Bullock K."/>
            <person name="Deik A."/>
            <person name="Scott J."/>
            <person name="Pierce K.A."/>
            <person name="Xavier R.J."/>
            <person name="Alm E.J."/>
        </authorList>
    </citation>
    <scope>NUCLEOTIDE SEQUENCE [LARGE SCALE GENOMIC DNA]</scope>
    <source>
        <strain evidence="5 6">BIOML-A198</strain>
    </source>
</reference>
<dbReference type="Gene3D" id="1.10.260.40">
    <property type="entry name" value="lambda repressor-like DNA-binding domains"/>
    <property type="match status" value="1"/>
</dbReference>
<dbReference type="PANTHER" id="PTHR30146:SF149">
    <property type="entry name" value="HTH-TYPE TRANSCRIPTIONAL REGULATOR EBGR"/>
    <property type="match status" value="1"/>
</dbReference>
<dbReference type="PANTHER" id="PTHR30146">
    <property type="entry name" value="LACI-RELATED TRANSCRIPTIONAL REPRESSOR"/>
    <property type="match status" value="1"/>
</dbReference>
<dbReference type="SMART" id="SM00354">
    <property type="entry name" value="HTH_LACI"/>
    <property type="match status" value="1"/>
</dbReference>
<dbReference type="Pfam" id="PF13377">
    <property type="entry name" value="Peripla_BP_3"/>
    <property type="match status" value="1"/>
</dbReference>
<dbReference type="GO" id="GO:0003700">
    <property type="term" value="F:DNA-binding transcription factor activity"/>
    <property type="evidence" value="ECO:0007669"/>
    <property type="project" value="TreeGrafter"/>
</dbReference>
<dbReference type="GO" id="GO:0000976">
    <property type="term" value="F:transcription cis-regulatory region binding"/>
    <property type="evidence" value="ECO:0007669"/>
    <property type="project" value="TreeGrafter"/>
</dbReference>
<organism evidence="5 6">
    <name type="scientific">Turicibacter sanguinis</name>
    <dbReference type="NCBI Taxonomy" id="154288"/>
    <lineage>
        <taxon>Bacteria</taxon>
        <taxon>Bacillati</taxon>
        <taxon>Bacillota</taxon>
        <taxon>Erysipelotrichia</taxon>
        <taxon>Erysipelotrichales</taxon>
        <taxon>Turicibacteraceae</taxon>
        <taxon>Turicibacter</taxon>
    </lineage>
</organism>
<evidence type="ECO:0000256" key="3">
    <source>
        <dbReference type="ARBA" id="ARBA00023163"/>
    </source>
</evidence>
<evidence type="ECO:0000256" key="1">
    <source>
        <dbReference type="ARBA" id="ARBA00023015"/>
    </source>
</evidence>
<evidence type="ECO:0000313" key="6">
    <source>
        <dbReference type="Proteomes" id="UP000487649"/>
    </source>
</evidence>
<feature type="domain" description="HTH lacI-type" evidence="4">
    <location>
        <begin position="1"/>
        <end position="54"/>
    </location>
</feature>
<dbReference type="Pfam" id="PF00356">
    <property type="entry name" value="LacI"/>
    <property type="match status" value="1"/>
</dbReference>
<dbReference type="EMBL" id="WMQE01000004">
    <property type="protein sequence ID" value="MTK20381.1"/>
    <property type="molecule type" value="Genomic_DNA"/>
</dbReference>
<dbReference type="SUPFAM" id="SSF47413">
    <property type="entry name" value="lambda repressor-like DNA-binding domains"/>
    <property type="match status" value="1"/>
</dbReference>
<gene>
    <name evidence="5" type="ORF">GMA92_02870</name>
</gene>
<dbReference type="CDD" id="cd01542">
    <property type="entry name" value="PBP1_TreR-like"/>
    <property type="match status" value="1"/>
</dbReference>
<proteinExistence type="predicted"/>
<dbReference type="RefSeq" id="WP_006785006.1">
    <property type="nucleotide sequence ID" value="NZ_CABJBH010000007.1"/>
</dbReference>
<keyword evidence="1" id="KW-0805">Transcription regulation</keyword>
<dbReference type="Gene3D" id="3.40.50.2300">
    <property type="match status" value="2"/>
</dbReference>
<protein>
    <submittedName>
        <fullName evidence="5">LacI family DNA-binding transcriptional regulator</fullName>
    </submittedName>
</protein>
<dbReference type="PROSITE" id="PS50932">
    <property type="entry name" value="HTH_LACI_2"/>
    <property type="match status" value="1"/>
</dbReference>